<sequence length="287" mass="30798">MGKVVGHSSTPHQDHTPKQAKTKRPRTPKSPVLQRTYESAPTALSGDSHKKPRNSHTTQPGPRRPTSRLLELSEVVPVFTMPSEFYKYQPGPSQMAVRSSVPSEAVPDQGKSPDSQNNQLGLGQSAMPFFAPSQLAPSPLAIGETVLEGLAPPQAGPHRAAPGEAVLEGLAPVQTAPHRAARRRMIFPRLAPRAILPRPPGEAAPDEVVHGEVGPDEAASGEGAPEEDAPDEAGAEYGTYSNLPRPAPQYEPADASGYGPSSQEYTEEEMMLILQAYNAEEQHFFDQ</sequence>
<dbReference type="AlphaFoldDB" id="A0A9W9G226"/>
<dbReference type="Proteomes" id="UP001149074">
    <property type="component" value="Unassembled WGS sequence"/>
</dbReference>
<feature type="compositionally biased region" description="Basic residues" evidence="1">
    <location>
        <begin position="18"/>
        <end position="27"/>
    </location>
</feature>
<evidence type="ECO:0000256" key="1">
    <source>
        <dbReference type="SAM" id="MobiDB-lite"/>
    </source>
</evidence>
<proteinExistence type="predicted"/>
<dbReference type="GeneID" id="81352697"/>
<name>A0A9W9G226_9EURO</name>
<reference evidence="2" key="2">
    <citation type="journal article" date="2023" name="IMA Fungus">
        <title>Comparative genomic study of the Penicillium genus elucidates a diverse pangenome and 15 lateral gene transfer events.</title>
        <authorList>
            <person name="Petersen C."/>
            <person name="Sorensen T."/>
            <person name="Nielsen M.R."/>
            <person name="Sondergaard T.E."/>
            <person name="Sorensen J.L."/>
            <person name="Fitzpatrick D.A."/>
            <person name="Frisvad J.C."/>
            <person name="Nielsen K.L."/>
        </authorList>
    </citation>
    <scope>NUCLEOTIDE SEQUENCE</scope>
    <source>
        <strain evidence="2">IBT 30761</strain>
    </source>
</reference>
<protein>
    <submittedName>
        <fullName evidence="2">Uncharacterized protein</fullName>
    </submittedName>
</protein>
<evidence type="ECO:0000313" key="2">
    <source>
        <dbReference type="EMBL" id="KAJ5110689.1"/>
    </source>
</evidence>
<feature type="region of interest" description="Disordered" evidence="1">
    <location>
        <begin position="87"/>
        <end position="124"/>
    </location>
</feature>
<feature type="compositionally biased region" description="Polar residues" evidence="1">
    <location>
        <begin position="112"/>
        <end position="122"/>
    </location>
</feature>
<accession>A0A9W9G226</accession>
<organism evidence="2 3">
    <name type="scientific">Penicillium argentinense</name>
    <dbReference type="NCBI Taxonomy" id="1131581"/>
    <lineage>
        <taxon>Eukaryota</taxon>
        <taxon>Fungi</taxon>
        <taxon>Dikarya</taxon>
        <taxon>Ascomycota</taxon>
        <taxon>Pezizomycotina</taxon>
        <taxon>Eurotiomycetes</taxon>
        <taxon>Eurotiomycetidae</taxon>
        <taxon>Eurotiales</taxon>
        <taxon>Aspergillaceae</taxon>
        <taxon>Penicillium</taxon>
    </lineage>
</organism>
<reference evidence="2" key="1">
    <citation type="submission" date="2022-11" db="EMBL/GenBank/DDBJ databases">
        <authorList>
            <person name="Petersen C."/>
        </authorList>
    </citation>
    <scope>NUCLEOTIDE SEQUENCE</scope>
    <source>
        <strain evidence="2">IBT 30761</strain>
    </source>
</reference>
<dbReference type="EMBL" id="JAPQKI010000002">
    <property type="protein sequence ID" value="KAJ5110689.1"/>
    <property type="molecule type" value="Genomic_DNA"/>
</dbReference>
<evidence type="ECO:0000313" key="3">
    <source>
        <dbReference type="Proteomes" id="UP001149074"/>
    </source>
</evidence>
<feature type="region of interest" description="Disordered" evidence="1">
    <location>
        <begin position="1"/>
        <end position="70"/>
    </location>
</feature>
<comment type="caution">
    <text evidence="2">The sequence shown here is derived from an EMBL/GenBank/DDBJ whole genome shotgun (WGS) entry which is preliminary data.</text>
</comment>
<dbReference type="RefSeq" id="XP_056478759.1">
    <property type="nucleotide sequence ID" value="XM_056613718.1"/>
</dbReference>
<keyword evidence="3" id="KW-1185">Reference proteome</keyword>
<feature type="region of interest" description="Disordered" evidence="1">
    <location>
        <begin position="190"/>
        <end position="266"/>
    </location>
</feature>
<feature type="compositionally biased region" description="Acidic residues" evidence="1">
    <location>
        <begin position="224"/>
        <end position="234"/>
    </location>
</feature>
<gene>
    <name evidence="2" type="ORF">N7532_001224</name>
</gene>